<name>A0A8C5G5B6_GOUWI</name>
<dbReference type="InterPro" id="IPR036390">
    <property type="entry name" value="WH_DNA-bd_sf"/>
</dbReference>
<dbReference type="PANTHER" id="PTHR10015:SF465">
    <property type="entry name" value="HSF-TYPE DNA-BINDING DOMAIN-CONTAINING PROTEIN"/>
    <property type="match status" value="1"/>
</dbReference>
<evidence type="ECO:0000259" key="6">
    <source>
        <dbReference type="Pfam" id="PF00447"/>
    </source>
</evidence>
<reference evidence="7" key="3">
    <citation type="submission" date="2025-09" db="UniProtKB">
        <authorList>
            <consortium name="Ensembl"/>
        </authorList>
    </citation>
    <scope>IDENTIFICATION</scope>
</reference>
<comment type="subcellular location">
    <subcellularLocation>
        <location evidence="1">Nucleus</location>
    </subcellularLocation>
</comment>
<evidence type="ECO:0000256" key="3">
    <source>
        <dbReference type="ARBA" id="ARBA00023125"/>
    </source>
</evidence>
<evidence type="ECO:0000256" key="4">
    <source>
        <dbReference type="ARBA" id="ARBA00023242"/>
    </source>
</evidence>
<evidence type="ECO:0000313" key="7">
    <source>
        <dbReference type="Ensembl" id="ENSGWIP00000015332.1"/>
    </source>
</evidence>
<dbReference type="Proteomes" id="UP000694680">
    <property type="component" value="Chromosome 7"/>
</dbReference>
<protein>
    <recommendedName>
        <fullName evidence="6">HSF-type DNA-binding domain-containing protein</fullName>
    </recommendedName>
</protein>
<evidence type="ECO:0000256" key="2">
    <source>
        <dbReference type="ARBA" id="ARBA00006403"/>
    </source>
</evidence>
<evidence type="ECO:0000256" key="1">
    <source>
        <dbReference type="ARBA" id="ARBA00004123"/>
    </source>
</evidence>
<accession>A0A8C5G5B6</accession>
<dbReference type="AlphaFoldDB" id="A0A8C5G5B6"/>
<dbReference type="InterPro" id="IPR000232">
    <property type="entry name" value="HSF_DNA-bd"/>
</dbReference>
<dbReference type="Gene3D" id="1.10.10.10">
    <property type="entry name" value="Winged helix-like DNA-binding domain superfamily/Winged helix DNA-binding domain"/>
    <property type="match status" value="1"/>
</dbReference>
<evidence type="ECO:0000256" key="5">
    <source>
        <dbReference type="SAM" id="MobiDB-lite"/>
    </source>
</evidence>
<sequence length="190" mass="22477">SKQHNFLKPTFLQNFLQKQCQEYGIIFVINQCLFEKEISDKHFKSFHRQLNIYGFKTFWSKTLMAGYRCFQNPNFKRDHPELLYKMTRKQVRNRVKAVDNQKKTQELPDQNQHGGEGSNTTCSSDQPAVHYQLGQYLPDFHQQHLEYYTRTFCHTGLYQSVTPGETSELTLEDSDEDILLKMANELLEQI</sequence>
<proteinExistence type="inferred from homology"/>
<feature type="compositionally biased region" description="Basic and acidic residues" evidence="5">
    <location>
        <begin position="96"/>
        <end position="106"/>
    </location>
</feature>
<comment type="similarity">
    <text evidence="2">Belongs to the HSF family.</text>
</comment>
<keyword evidence="3" id="KW-0238">DNA-binding</keyword>
<dbReference type="Ensembl" id="ENSGWIT00000016946.1">
    <property type="protein sequence ID" value="ENSGWIP00000015332.1"/>
    <property type="gene ID" value="ENSGWIG00000008605.1"/>
</dbReference>
<dbReference type="GO" id="GO:0005634">
    <property type="term" value="C:nucleus"/>
    <property type="evidence" value="ECO:0007669"/>
    <property type="project" value="UniProtKB-SubCell"/>
</dbReference>
<dbReference type="PANTHER" id="PTHR10015">
    <property type="entry name" value="HEAT SHOCK TRANSCRIPTION FACTOR"/>
    <property type="match status" value="1"/>
</dbReference>
<keyword evidence="4" id="KW-0539">Nucleus</keyword>
<evidence type="ECO:0000313" key="8">
    <source>
        <dbReference type="Proteomes" id="UP000694680"/>
    </source>
</evidence>
<dbReference type="GO" id="GO:0043565">
    <property type="term" value="F:sequence-specific DNA binding"/>
    <property type="evidence" value="ECO:0007669"/>
    <property type="project" value="InterPro"/>
</dbReference>
<dbReference type="Pfam" id="PF00447">
    <property type="entry name" value="HSF_DNA-bind"/>
    <property type="match status" value="1"/>
</dbReference>
<keyword evidence="8" id="KW-1185">Reference proteome</keyword>
<dbReference type="SUPFAM" id="SSF46785">
    <property type="entry name" value="Winged helix' DNA-binding domain"/>
    <property type="match status" value="1"/>
</dbReference>
<reference evidence="7" key="2">
    <citation type="submission" date="2025-08" db="UniProtKB">
        <authorList>
            <consortium name="Ensembl"/>
        </authorList>
    </citation>
    <scope>IDENTIFICATION</scope>
</reference>
<dbReference type="InterPro" id="IPR036388">
    <property type="entry name" value="WH-like_DNA-bd_sf"/>
</dbReference>
<feature type="region of interest" description="Disordered" evidence="5">
    <location>
        <begin position="95"/>
        <end position="124"/>
    </location>
</feature>
<organism evidence="7 8">
    <name type="scientific">Gouania willdenowi</name>
    <name type="common">Blunt-snouted clingfish</name>
    <name type="synonym">Lepadogaster willdenowi</name>
    <dbReference type="NCBI Taxonomy" id="441366"/>
    <lineage>
        <taxon>Eukaryota</taxon>
        <taxon>Metazoa</taxon>
        <taxon>Chordata</taxon>
        <taxon>Craniata</taxon>
        <taxon>Vertebrata</taxon>
        <taxon>Euteleostomi</taxon>
        <taxon>Actinopterygii</taxon>
        <taxon>Neopterygii</taxon>
        <taxon>Teleostei</taxon>
        <taxon>Neoteleostei</taxon>
        <taxon>Acanthomorphata</taxon>
        <taxon>Ovalentaria</taxon>
        <taxon>Blenniimorphae</taxon>
        <taxon>Blenniiformes</taxon>
        <taxon>Gobiesocoidei</taxon>
        <taxon>Gobiesocidae</taxon>
        <taxon>Gobiesocinae</taxon>
        <taxon>Gouania</taxon>
    </lineage>
</organism>
<reference evidence="7" key="1">
    <citation type="submission" date="2020-06" db="EMBL/GenBank/DDBJ databases">
        <authorList>
            <consortium name="Wellcome Sanger Institute Data Sharing"/>
        </authorList>
    </citation>
    <scope>NUCLEOTIDE SEQUENCE [LARGE SCALE GENOMIC DNA]</scope>
</reference>
<feature type="domain" description="HSF-type DNA-binding" evidence="6">
    <location>
        <begin position="26"/>
        <end position="89"/>
    </location>
</feature>
<feature type="compositionally biased region" description="Polar residues" evidence="5">
    <location>
        <begin position="107"/>
        <end position="124"/>
    </location>
</feature>
<dbReference type="GO" id="GO:0003700">
    <property type="term" value="F:DNA-binding transcription factor activity"/>
    <property type="evidence" value="ECO:0007669"/>
    <property type="project" value="InterPro"/>
</dbReference>